<evidence type="ECO:0000313" key="2">
    <source>
        <dbReference type="EMBL" id="PPQ88177.1"/>
    </source>
</evidence>
<organism evidence="2 3">
    <name type="scientific">Psilocybe cyanescens</name>
    <dbReference type="NCBI Taxonomy" id="93625"/>
    <lineage>
        <taxon>Eukaryota</taxon>
        <taxon>Fungi</taxon>
        <taxon>Dikarya</taxon>
        <taxon>Basidiomycota</taxon>
        <taxon>Agaricomycotina</taxon>
        <taxon>Agaricomycetes</taxon>
        <taxon>Agaricomycetidae</taxon>
        <taxon>Agaricales</taxon>
        <taxon>Agaricineae</taxon>
        <taxon>Strophariaceae</taxon>
        <taxon>Psilocybe</taxon>
    </lineage>
</organism>
<feature type="compositionally biased region" description="Low complexity" evidence="1">
    <location>
        <begin position="383"/>
        <end position="397"/>
    </location>
</feature>
<dbReference type="AlphaFoldDB" id="A0A409XBY6"/>
<dbReference type="Proteomes" id="UP000283269">
    <property type="component" value="Unassembled WGS sequence"/>
</dbReference>
<dbReference type="OrthoDB" id="2786563at2759"/>
<dbReference type="InParanoid" id="A0A409XBY6"/>
<comment type="caution">
    <text evidence="2">The sequence shown here is derived from an EMBL/GenBank/DDBJ whole genome shotgun (WGS) entry which is preliminary data.</text>
</comment>
<name>A0A409XBY6_PSICY</name>
<proteinExistence type="predicted"/>
<feature type="region of interest" description="Disordered" evidence="1">
    <location>
        <begin position="210"/>
        <end position="230"/>
    </location>
</feature>
<gene>
    <name evidence="2" type="ORF">CVT25_005142</name>
</gene>
<accession>A0A409XBY6</accession>
<dbReference type="EMBL" id="NHYD01002137">
    <property type="protein sequence ID" value="PPQ88177.1"/>
    <property type="molecule type" value="Genomic_DNA"/>
</dbReference>
<protein>
    <submittedName>
        <fullName evidence="2">Uncharacterized protein</fullName>
    </submittedName>
</protein>
<feature type="compositionally biased region" description="Polar residues" evidence="1">
    <location>
        <begin position="212"/>
        <end position="230"/>
    </location>
</feature>
<feature type="compositionally biased region" description="Polar residues" evidence="1">
    <location>
        <begin position="436"/>
        <end position="462"/>
    </location>
</feature>
<keyword evidence="3" id="KW-1185">Reference proteome</keyword>
<reference evidence="2 3" key="1">
    <citation type="journal article" date="2018" name="Evol. Lett.">
        <title>Horizontal gene cluster transfer increased hallucinogenic mushroom diversity.</title>
        <authorList>
            <person name="Reynolds H.T."/>
            <person name="Vijayakumar V."/>
            <person name="Gluck-Thaler E."/>
            <person name="Korotkin H.B."/>
            <person name="Matheny P.B."/>
            <person name="Slot J.C."/>
        </authorList>
    </citation>
    <scope>NUCLEOTIDE SEQUENCE [LARGE SCALE GENOMIC DNA]</scope>
    <source>
        <strain evidence="2 3">2631</strain>
    </source>
</reference>
<evidence type="ECO:0000313" key="3">
    <source>
        <dbReference type="Proteomes" id="UP000283269"/>
    </source>
</evidence>
<evidence type="ECO:0000256" key="1">
    <source>
        <dbReference type="SAM" id="MobiDB-lite"/>
    </source>
</evidence>
<feature type="region of interest" description="Disordered" evidence="1">
    <location>
        <begin position="364"/>
        <end position="462"/>
    </location>
</feature>
<sequence length="462" mass="50328">MSTTQTLDLADFPEELLEGILSHCVIASLSKPPRPSWHWSGPSSTSSQPIRGRLALLLVCKKFLRISTPLFYHTIHILSSGQLHRLLSDALLPSPALALHIRRIVFAGIWAEGGEIFRMCSGSIRFLDLTLDSTQLSGASGPIRDLDAEEFCEGLKELAALTHIVVRKPNDVYITRPKPQYVLSEIANAMVNWNQLQYADIAFRASDDSGMTLHSSSETQPSRETPFQQGPITALTQSLSTRPKLHTFSTLLPSVWNEVILRVSVNPSLERIILGDGHGNGHSNRYNGYASLRSSTAYRSTKDHHTGPITASLPTTWPHFEMANSGVMGTGLFMLQAKKHPRLTELIKAGTFITRARAQTLDASSTFASTKPHAQGLSTPTPNAANSRRASHASLANPMAASLCPHTPASNIPIRAEGSDPQHQRPQGRNIYPQPRGTSPALSNPFQSSFGGHGKSTVSCPY</sequence>